<evidence type="ECO:0000313" key="1">
    <source>
        <dbReference type="EMBL" id="QIG71267.1"/>
    </source>
</evidence>
<evidence type="ECO:0000313" key="2">
    <source>
        <dbReference type="Proteomes" id="UP000629603"/>
    </source>
</evidence>
<accession>A0A7S5R526</accession>
<dbReference type="Proteomes" id="UP000629603">
    <property type="component" value="Segment"/>
</dbReference>
<proteinExistence type="predicted"/>
<reference evidence="1 2" key="1">
    <citation type="submission" date="2020-01" db="EMBL/GenBank/DDBJ databases">
        <title>Patterns of diversity and host range of bacteriophage communities associated with bean-nodulatin bacteria.</title>
        <authorList>
            <person name="Vann Cauwenberghe J."/>
            <person name="Santamaria R.I."/>
            <person name="Bustos P."/>
            <person name="Juarez S."/>
            <person name="Gonzalez V."/>
        </authorList>
    </citation>
    <scope>NUCLEOTIDE SEQUENCE [LARGE SCALE GENOMIC DNA]</scope>
</reference>
<sequence length="84" mass="9915">MSSIHLVVVTIQPTYVESRIRMWQRRLGADRDLKPGATFSLYKIVESENDYIKVMGTLDVYVQRHLHLKPYRENIPPFRLSLVQ</sequence>
<gene>
    <name evidence="1" type="ORF">EVB93_160</name>
</gene>
<dbReference type="EMBL" id="MN988521">
    <property type="protein sequence ID" value="QIG71267.1"/>
    <property type="molecule type" value="Genomic_DNA"/>
</dbReference>
<name>A0A7S5R526_9CAUD</name>
<organism evidence="1 2">
    <name type="scientific">Rhizobium phage RHph_TM30</name>
    <dbReference type="NCBI Taxonomy" id="2509764"/>
    <lineage>
        <taxon>Viruses</taxon>
        <taxon>Duplodnaviria</taxon>
        <taxon>Heunggongvirae</taxon>
        <taxon>Uroviricota</taxon>
        <taxon>Caudoviricetes</taxon>
        <taxon>Kleczkowskaviridae</taxon>
        <taxon>Cuauhnahuacvirus</taxon>
        <taxon>Cuauhnahuacvirus TM30</taxon>
    </lineage>
</organism>
<keyword evidence="2" id="KW-1185">Reference proteome</keyword>
<protein>
    <submittedName>
        <fullName evidence="1">Uncharacterized protein</fullName>
    </submittedName>
</protein>